<proteinExistence type="predicted"/>
<evidence type="ECO:0000313" key="2">
    <source>
        <dbReference type="EMBL" id="RHA59406.1"/>
    </source>
</evidence>
<dbReference type="EMBL" id="QRID01000057">
    <property type="protein sequence ID" value="RHG23189.1"/>
    <property type="molecule type" value="Genomic_DNA"/>
</dbReference>
<dbReference type="Proteomes" id="UP000284051">
    <property type="component" value="Unassembled WGS sequence"/>
</dbReference>
<feature type="domain" description="Knr4/Smi1-like" evidence="1">
    <location>
        <begin position="28"/>
        <end position="152"/>
    </location>
</feature>
<dbReference type="SUPFAM" id="SSF160631">
    <property type="entry name" value="SMI1/KNR4-like"/>
    <property type="match status" value="1"/>
</dbReference>
<accession>A0A3R6ADE8</accession>
<evidence type="ECO:0000313" key="4">
    <source>
        <dbReference type="EMBL" id="RHN01233.1"/>
    </source>
</evidence>
<reference evidence="5 6" key="1">
    <citation type="submission" date="2018-08" db="EMBL/GenBank/DDBJ databases">
        <title>A genome reference for cultivated species of the human gut microbiota.</title>
        <authorList>
            <person name="Zou Y."/>
            <person name="Xue W."/>
            <person name="Luo G."/>
        </authorList>
    </citation>
    <scope>NUCLEOTIDE SEQUENCE [LARGE SCALE GENOMIC DNA]</scope>
    <source>
        <strain evidence="4 5">AF31-21AC</strain>
        <strain evidence="3 6">AM22-21LB</strain>
        <strain evidence="2 7">AM43-11</strain>
    </source>
</reference>
<comment type="caution">
    <text evidence="2">The sequence shown here is derived from an EMBL/GenBank/DDBJ whole genome shotgun (WGS) entry which is preliminary data.</text>
</comment>
<dbReference type="Gene3D" id="3.40.1580.10">
    <property type="entry name" value="SMI1/KNR4-like"/>
    <property type="match status" value="1"/>
</dbReference>
<dbReference type="Proteomes" id="UP000284465">
    <property type="component" value="Unassembled WGS sequence"/>
</dbReference>
<organism evidence="2 7">
    <name type="scientific">Roseburia intestinalis</name>
    <dbReference type="NCBI Taxonomy" id="166486"/>
    <lineage>
        <taxon>Bacteria</taxon>
        <taxon>Bacillati</taxon>
        <taxon>Bacillota</taxon>
        <taxon>Clostridia</taxon>
        <taxon>Lachnospirales</taxon>
        <taxon>Lachnospiraceae</taxon>
        <taxon>Roseburia</taxon>
    </lineage>
</organism>
<gene>
    <name evidence="3" type="ORF">DW264_19145</name>
    <name evidence="2" type="ORF">DW927_20500</name>
    <name evidence="4" type="ORF">DWZ31_19745</name>
</gene>
<evidence type="ECO:0000313" key="7">
    <source>
        <dbReference type="Proteomes" id="UP000284465"/>
    </source>
</evidence>
<evidence type="ECO:0000313" key="3">
    <source>
        <dbReference type="EMBL" id="RHG23189.1"/>
    </source>
</evidence>
<evidence type="ECO:0000259" key="1">
    <source>
        <dbReference type="SMART" id="SM00860"/>
    </source>
</evidence>
<evidence type="ECO:0000313" key="6">
    <source>
        <dbReference type="Proteomes" id="UP000284051"/>
    </source>
</evidence>
<dbReference type="Proteomes" id="UP000283586">
    <property type="component" value="Unassembled WGS sequence"/>
</dbReference>
<dbReference type="SMART" id="SM00860">
    <property type="entry name" value="SMI1_KNR4"/>
    <property type="match status" value="1"/>
</dbReference>
<dbReference type="InterPro" id="IPR018958">
    <property type="entry name" value="Knr4/Smi1-like_dom"/>
</dbReference>
<sequence>MEEHMSYTNFIKAMELAPKCKFYTTAGGKSEEEIDMSEKKLGISFSPQCKEFYKKYGYLSFFGNEIYGIDPEDDSGILEGNSVAYALNDREEYNLPKEWIPIYDFGDGNMAYLDYSSLNMEKEPSVIMAFYNGDKYEINETLAEDLGDFLLQLVQEQLEN</sequence>
<protein>
    <submittedName>
        <fullName evidence="2">SMI1/KNR4 family protein</fullName>
    </submittedName>
</protein>
<dbReference type="EMBL" id="QSFP01000073">
    <property type="protein sequence ID" value="RHA59406.1"/>
    <property type="molecule type" value="Genomic_DNA"/>
</dbReference>
<dbReference type="EMBL" id="QRQN01000065">
    <property type="protein sequence ID" value="RHN01233.1"/>
    <property type="molecule type" value="Genomic_DNA"/>
</dbReference>
<dbReference type="AlphaFoldDB" id="A0A3R6ADE8"/>
<evidence type="ECO:0000313" key="5">
    <source>
        <dbReference type="Proteomes" id="UP000283586"/>
    </source>
</evidence>
<dbReference type="OrthoDB" id="2061216at2"/>
<dbReference type="Pfam" id="PF14568">
    <property type="entry name" value="SUKH_6"/>
    <property type="match status" value="1"/>
</dbReference>
<name>A0A3R6ADE8_9FIRM</name>
<dbReference type="InterPro" id="IPR037883">
    <property type="entry name" value="Knr4/Smi1-like_sf"/>
</dbReference>